<accession>A0A1H9WYT6</accession>
<dbReference type="STRING" id="641238.SAMN04490244_11515"/>
<dbReference type="EMBL" id="FOGU01000015">
    <property type="protein sequence ID" value="SES39118.1"/>
    <property type="molecule type" value="Genomic_DNA"/>
</dbReference>
<evidence type="ECO:0000313" key="1">
    <source>
        <dbReference type="EMBL" id="SES39118.1"/>
    </source>
</evidence>
<gene>
    <name evidence="1" type="ORF">SAMN04490244_11515</name>
</gene>
<dbReference type="AlphaFoldDB" id="A0A1H9WYT6"/>
<dbReference type="RefSeq" id="WP_177190530.1">
    <property type="nucleotide sequence ID" value="NZ_FOGU01000015.1"/>
</dbReference>
<evidence type="ECO:0008006" key="3">
    <source>
        <dbReference type="Google" id="ProtNLM"/>
    </source>
</evidence>
<name>A0A1H9WYT6_9RHOB</name>
<dbReference type="Proteomes" id="UP000198885">
    <property type="component" value="Unassembled WGS sequence"/>
</dbReference>
<proteinExistence type="predicted"/>
<evidence type="ECO:0000313" key="2">
    <source>
        <dbReference type="Proteomes" id="UP000198885"/>
    </source>
</evidence>
<sequence length="346" mass="34526">MPAAPLLDSPDATRRLALPRLRPAQAQKHVTHNEALARLDGLVQLVLETTGAETPPAAAPEGTVHGLGPAPGAAWAGQGGRLALAAGGGWVFADPGEGWLGWDRAAGRLVVHRDGAWRPAVTEDLAAAGTLGLNAGADSATRLAVAAQATRLSHDGAGHRLIVNKAAPAETASLLFQSGWAGRAEIGLPGHDDLTLKVSADGTAWREALRVEAATGALHLSHDTAASARGAGGWTDIAAPDIPLPLTARDAGAMPLAGGALTVPAGGLYAAAVSGVADAATEAALALSVNGAATSHAVELRGAAPVALTALLALAPGDAVGLRTGPGTTLLRYDAGRTHLALWKVA</sequence>
<organism evidence="1 2">
    <name type="scientific">Tranquillimonas rosea</name>
    <dbReference type="NCBI Taxonomy" id="641238"/>
    <lineage>
        <taxon>Bacteria</taxon>
        <taxon>Pseudomonadati</taxon>
        <taxon>Pseudomonadota</taxon>
        <taxon>Alphaproteobacteria</taxon>
        <taxon>Rhodobacterales</taxon>
        <taxon>Roseobacteraceae</taxon>
        <taxon>Tranquillimonas</taxon>
    </lineage>
</organism>
<reference evidence="1 2" key="1">
    <citation type="submission" date="2016-10" db="EMBL/GenBank/DDBJ databases">
        <authorList>
            <person name="de Groot N.N."/>
        </authorList>
    </citation>
    <scope>NUCLEOTIDE SEQUENCE [LARGE SCALE GENOMIC DNA]</scope>
    <source>
        <strain evidence="1 2">DSM 23042</strain>
    </source>
</reference>
<protein>
    <recommendedName>
        <fullName evidence="3">DUF2793 domain-containing protein</fullName>
    </recommendedName>
</protein>
<keyword evidence="2" id="KW-1185">Reference proteome</keyword>
<dbReference type="InterPro" id="IPR021251">
    <property type="entry name" value="DUF2793"/>
</dbReference>
<dbReference type="Pfam" id="PF10983">
    <property type="entry name" value="DUF2793"/>
    <property type="match status" value="1"/>
</dbReference>